<dbReference type="STRING" id="1305731.GCA_000934705_02093"/>
<dbReference type="PATRIC" id="fig|1305731.5.peg.129"/>
<dbReference type="AlphaFoldDB" id="A0A0P7Z373"/>
<sequence>MIIRLFVVLLALNCVAFVVRAEAAEPMLTDRMMAERDDAVSVEKIYELQEWMSGDYQDDNTDAVAAIGSRLLSLSLSGDRSTERTYASDRARPDHGIALLNEGACLNLRWNF</sequence>
<evidence type="ECO:0000313" key="3">
    <source>
        <dbReference type="Proteomes" id="UP000050416"/>
    </source>
</evidence>
<protein>
    <recommendedName>
        <fullName evidence="4">DNA polymerase</fullName>
    </recommendedName>
</protein>
<dbReference type="EMBL" id="LJZQ01000011">
    <property type="protein sequence ID" value="KPQ28814.1"/>
    <property type="molecule type" value="Genomic_DNA"/>
</dbReference>
<keyword evidence="1" id="KW-0732">Signal</keyword>
<gene>
    <name evidence="2" type="ORF">HLUCCX14_08935</name>
</gene>
<accession>A0A0P7Z373</accession>
<dbReference type="Proteomes" id="UP000050416">
    <property type="component" value="Unassembled WGS sequence"/>
</dbReference>
<evidence type="ECO:0000313" key="2">
    <source>
        <dbReference type="EMBL" id="KPQ28814.1"/>
    </source>
</evidence>
<organism evidence="2 3">
    <name type="scientific">Marinobacter excellens HL-55</name>
    <dbReference type="NCBI Taxonomy" id="1305731"/>
    <lineage>
        <taxon>Bacteria</taxon>
        <taxon>Pseudomonadati</taxon>
        <taxon>Pseudomonadota</taxon>
        <taxon>Gammaproteobacteria</taxon>
        <taxon>Pseudomonadales</taxon>
        <taxon>Marinobacteraceae</taxon>
        <taxon>Marinobacter</taxon>
    </lineage>
</organism>
<feature type="signal peptide" evidence="1">
    <location>
        <begin position="1"/>
        <end position="23"/>
    </location>
</feature>
<evidence type="ECO:0000256" key="1">
    <source>
        <dbReference type="SAM" id="SignalP"/>
    </source>
</evidence>
<reference evidence="2 3" key="1">
    <citation type="submission" date="2015-09" db="EMBL/GenBank/DDBJ databases">
        <title>Identification and resolution of microdiversity through metagenomic sequencing of parallel consortia.</title>
        <authorList>
            <person name="Nelson W.C."/>
            <person name="Romine M.F."/>
            <person name="Lindemann S.R."/>
        </authorList>
    </citation>
    <scope>NUCLEOTIDE SEQUENCE [LARGE SCALE GENOMIC DNA]</scope>
    <source>
        <strain evidence="2">HL-55</strain>
    </source>
</reference>
<proteinExistence type="predicted"/>
<evidence type="ECO:0008006" key="4">
    <source>
        <dbReference type="Google" id="ProtNLM"/>
    </source>
</evidence>
<comment type="caution">
    <text evidence="2">The sequence shown here is derived from an EMBL/GenBank/DDBJ whole genome shotgun (WGS) entry which is preliminary data.</text>
</comment>
<feature type="chain" id="PRO_5006146836" description="DNA polymerase" evidence="1">
    <location>
        <begin position="24"/>
        <end position="112"/>
    </location>
</feature>
<name>A0A0P7Z373_9GAMM</name>
<dbReference type="OrthoDB" id="6369953at2"/>